<proteinExistence type="predicted"/>
<comment type="caution">
    <text evidence="1">The sequence shown here is derived from an EMBL/GenBank/DDBJ whole genome shotgun (WGS) entry which is preliminary data.</text>
</comment>
<protein>
    <submittedName>
        <fullName evidence="2">Hypothetical_protein</fullName>
    </submittedName>
</protein>
<keyword evidence="3" id="KW-1185">Reference proteome</keyword>
<name>A0AA86PB75_9EUKA</name>
<dbReference type="EMBL" id="CAXDID020000191">
    <property type="protein sequence ID" value="CAL6052129.1"/>
    <property type="molecule type" value="Genomic_DNA"/>
</dbReference>
<accession>A0AA86PB75</accession>
<dbReference type="EMBL" id="CATOUU010000623">
    <property type="protein sequence ID" value="CAI9935699.1"/>
    <property type="molecule type" value="Genomic_DNA"/>
</dbReference>
<organism evidence="1">
    <name type="scientific">Hexamita inflata</name>
    <dbReference type="NCBI Taxonomy" id="28002"/>
    <lineage>
        <taxon>Eukaryota</taxon>
        <taxon>Metamonada</taxon>
        <taxon>Diplomonadida</taxon>
        <taxon>Hexamitidae</taxon>
        <taxon>Hexamitinae</taxon>
        <taxon>Hexamita</taxon>
    </lineage>
</organism>
<dbReference type="AlphaFoldDB" id="A0AA86PB75"/>
<evidence type="ECO:0000313" key="3">
    <source>
        <dbReference type="Proteomes" id="UP001642409"/>
    </source>
</evidence>
<reference evidence="1" key="1">
    <citation type="submission" date="2023-06" db="EMBL/GenBank/DDBJ databases">
        <authorList>
            <person name="Kurt Z."/>
        </authorList>
    </citation>
    <scope>NUCLEOTIDE SEQUENCE</scope>
</reference>
<evidence type="ECO:0000313" key="1">
    <source>
        <dbReference type="EMBL" id="CAI9935699.1"/>
    </source>
</evidence>
<sequence>MGDIHINTMYSIIYRFRDFIRSENNKQILNSHFNTQHLILEMIKRPVLLSQELSRYLVTEALQNIEKLKQDSELQIQLDWQLGQQIYVLTIFEQTLKNYDQQWEQSEFSEVILFYINFQYVNHSRIIILVSKLLIITAQQKQQFCS</sequence>
<dbReference type="Proteomes" id="UP001642409">
    <property type="component" value="Unassembled WGS sequence"/>
</dbReference>
<reference evidence="2 3" key="2">
    <citation type="submission" date="2024-07" db="EMBL/GenBank/DDBJ databases">
        <authorList>
            <person name="Akdeniz Z."/>
        </authorList>
    </citation>
    <scope>NUCLEOTIDE SEQUENCE [LARGE SCALE GENOMIC DNA]</scope>
</reference>
<gene>
    <name evidence="1" type="ORF">HINF_LOCUS23344</name>
    <name evidence="2" type="ORF">HINF_LOCUS44698</name>
</gene>
<evidence type="ECO:0000313" key="2">
    <source>
        <dbReference type="EMBL" id="CAL6052129.1"/>
    </source>
</evidence>